<dbReference type="AlphaFoldDB" id="A0A8X6V6S1"/>
<dbReference type="Proteomes" id="UP000887159">
    <property type="component" value="Unassembled WGS sequence"/>
</dbReference>
<evidence type="ECO:0000313" key="2">
    <source>
        <dbReference type="EMBL" id="GFY06952.1"/>
    </source>
</evidence>
<dbReference type="EMBL" id="BMAU01021265">
    <property type="protein sequence ID" value="GFY06952.1"/>
    <property type="molecule type" value="Genomic_DNA"/>
</dbReference>
<name>A0A8X6V6S1_TRICX</name>
<evidence type="ECO:0000256" key="1">
    <source>
        <dbReference type="SAM" id="MobiDB-lite"/>
    </source>
</evidence>
<organism evidence="2 3">
    <name type="scientific">Trichonephila clavipes</name>
    <name type="common">Golden silk orbweaver</name>
    <name type="synonym">Nephila clavipes</name>
    <dbReference type="NCBI Taxonomy" id="2585209"/>
    <lineage>
        <taxon>Eukaryota</taxon>
        <taxon>Metazoa</taxon>
        <taxon>Ecdysozoa</taxon>
        <taxon>Arthropoda</taxon>
        <taxon>Chelicerata</taxon>
        <taxon>Arachnida</taxon>
        <taxon>Araneae</taxon>
        <taxon>Araneomorphae</taxon>
        <taxon>Entelegynae</taxon>
        <taxon>Araneoidea</taxon>
        <taxon>Nephilidae</taxon>
        <taxon>Trichonephila</taxon>
    </lineage>
</organism>
<sequence length="126" mass="14838">MRDTRRVFRAARQKRQLDLYERWDSDSVSDYGRNPESNYQRYRSKPPYSKCNPQRRQSRLPSRHSLVRTRADYSVVSEQLRTQLRVPIFSEHNSTLLTACGKVVKVIGRCMLRILGVLITLPDNAR</sequence>
<keyword evidence="3" id="KW-1185">Reference proteome</keyword>
<proteinExistence type="predicted"/>
<accession>A0A8X6V6S1</accession>
<feature type="region of interest" description="Disordered" evidence="1">
    <location>
        <begin position="26"/>
        <end position="64"/>
    </location>
</feature>
<reference evidence="2" key="1">
    <citation type="submission" date="2020-08" db="EMBL/GenBank/DDBJ databases">
        <title>Multicomponent nature underlies the extraordinary mechanical properties of spider dragline silk.</title>
        <authorList>
            <person name="Kono N."/>
            <person name="Nakamura H."/>
            <person name="Mori M."/>
            <person name="Yoshida Y."/>
            <person name="Ohtoshi R."/>
            <person name="Malay A.D."/>
            <person name="Moran D.A.P."/>
            <person name="Tomita M."/>
            <person name="Numata K."/>
            <person name="Arakawa K."/>
        </authorList>
    </citation>
    <scope>NUCLEOTIDE SEQUENCE</scope>
</reference>
<gene>
    <name evidence="2" type="primary">AVEN_23826_1</name>
    <name evidence="2" type="ORF">TNCV_4090541</name>
</gene>
<comment type="caution">
    <text evidence="2">The sequence shown here is derived from an EMBL/GenBank/DDBJ whole genome shotgun (WGS) entry which is preliminary data.</text>
</comment>
<protein>
    <submittedName>
        <fullName evidence="2">Uncharacterized protein</fullName>
    </submittedName>
</protein>
<evidence type="ECO:0000313" key="3">
    <source>
        <dbReference type="Proteomes" id="UP000887159"/>
    </source>
</evidence>